<dbReference type="Gene3D" id="1.20.1250.20">
    <property type="entry name" value="MFS general substrate transporter like domains"/>
    <property type="match status" value="2"/>
</dbReference>
<feature type="transmembrane region" description="Helical" evidence="4">
    <location>
        <begin position="379"/>
        <end position="398"/>
    </location>
</feature>
<evidence type="ECO:0000256" key="2">
    <source>
        <dbReference type="ARBA" id="ARBA00022989"/>
    </source>
</evidence>
<evidence type="ECO:0000313" key="6">
    <source>
        <dbReference type="EMBL" id="TGD41682.1"/>
    </source>
</evidence>
<dbReference type="InterPro" id="IPR011701">
    <property type="entry name" value="MFS"/>
</dbReference>
<dbReference type="PROSITE" id="PS50850">
    <property type="entry name" value="MFS"/>
    <property type="match status" value="1"/>
</dbReference>
<keyword evidence="7" id="KW-1185">Reference proteome</keyword>
<dbReference type="SUPFAM" id="SSF103473">
    <property type="entry name" value="MFS general substrate transporter"/>
    <property type="match status" value="1"/>
</dbReference>
<evidence type="ECO:0000256" key="4">
    <source>
        <dbReference type="SAM" id="Phobius"/>
    </source>
</evidence>
<dbReference type="Pfam" id="PF07690">
    <property type="entry name" value="MFS_1"/>
    <property type="match status" value="1"/>
</dbReference>
<dbReference type="PANTHER" id="PTHR11360">
    <property type="entry name" value="MONOCARBOXYLATE TRANSPORTER"/>
    <property type="match status" value="1"/>
</dbReference>
<feature type="transmembrane region" description="Helical" evidence="4">
    <location>
        <begin position="170"/>
        <end position="189"/>
    </location>
</feature>
<feature type="transmembrane region" description="Helical" evidence="4">
    <location>
        <begin position="84"/>
        <end position="108"/>
    </location>
</feature>
<comment type="caution">
    <text evidence="6">The sequence shown here is derived from an EMBL/GenBank/DDBJ whole genome shotgun (WGS) entry which is preliminary data.</text>
</comment>
<protein>
    <submittedName>
        <fullName evidence="6">MFS transporter</fullName>
    </submittedName>
</protein>
<organism evidence="6 7">
    <name type="scientific">Pseudotabrizicola sediminis</name>
    <dbReference type="NCBI Taxonomy" id="2486418"/>
    <lineage>
        <taxon>Bacteria</taxon>
        <taxon>Pseudomonadati</taxon>
        <taxon>Pseudomonadota</taxon>
        <taxon>Alphaproteobacteria</taxon>
        <taxon>Rhodobacterales</taxon>
        <taxon>Paracoccaceae</taxon>
        <taxon>Pseudotabrizicola</taxon>
    </lineage>
</organism>
<name>A0ABY2KHC6_9RHOB</name>
<dbReference type="EMBL" id="RPEM01000016">
    <property type="protein sequence ID" value="TGD41682.1"/>
    <property type="molecule type" value="Genomic_DNA"/>
</dbReference>
<feature type="transmembrane region" description="Helical" evidence="4">
    <location>
        <begin position="52"/>
        <end position="72"/>
    </location>
</feature>
<dbReference type="InterPro" id="IPR020846">
    <property type="entry name" value="MFS_dom"/>
</dbReference>
<reference evidence="6 7" key="1">
    <citation type="submission" date="2018-11" db="EMBL/GenBank/DDBJ databases">
        <title>Tabrizicola sp. isolated from sediment of alpine lake.</title>
        <authorList>
            <person name="Liu Z."/>
        </authorList>
    </citation>
    <scope>NUCLEOTIDE SEQUENCE [LARGE SCALE GENOMIC DNA]</scope>
    <source>
        <strain evidence="6 7">DRYC-M-16</strain>
    </source>
</reference>
<dbReference type="PANTHER" id="PTHR11360:SF308">
    <property type="entry name" value="BLL3089 PROTEIN"/>
    <property type="match status" value="1"/>
</dbReference>
<feature type="transmembrane region" description="Helical" evidence="4">
    <location>
        <begin position="140"/>
        <end position="164"/>
    </location>
</feature>
<dbReference type="Proteomes" id="UP000297741">
    <property type="component" value="Unassembled WGS sequence"/>
</dbReference>
<evidence type="ECO:0000313" key="7">
    <source>
        <dbReference type="Proteomes" id="UP000297741"/>
    </source>
</evidence>
<gene>
    <name evidence="6" type="ORF">EEB11_17395</name>
</gene>
<feature type="transmembrane region" description="Helical" evidence="4">
    <location>
        <begin position="114"/>
        <end position="133"/>
    </location>
</feature>
<evidence type="ECO:0000256" key="3">
    <source>
        <dbReference type="ARBA" id="ARBA00023136"/>
    </source>
</evidence>
<sequence>MVNFLIFLRINASWLAAGFLLTFTSSFGQTFFISVFSGDIRAEFGLSNGEWGGIYTLATMASAVVMVFAGGLTDRFRVRHIGVIILGILAFAVFLMAQAGSVWVLVLAMFLLRLMGQGMMGHTAMVAMARWFVATRGRAVSIAGLGVAMGEGLLPITFVALMGVFAWRDLWIGAGLFLLLMTPVLFVLLRRERTPMSFAKETHSAGMQGRSWTRGEVSRHWLFWMMVPALLGPAAWSTAFFFHQVHFAEVKGWSHVSLVALFPMFTLTGIITMLSTGWLVDRFGCARLASVYLLPFAAGFGVIAVADALWVAGLGVILMGVGQGMNSTLSTAFWAEFFGTRHLGTIRAMTAAIMVLGTAIGPGVSGVLIDLGIAFPSQAYGIGIYFLVAGILAGIGALRARLLLRALPDEAPSKRTS</sequence>
<proteinExistence type="predicted"/>
<feature type="transmembrane region" description="Helical" evidence="4">
    <location>
        <begin position="317"/>
        <end position="339"/>
    </location>
</feature>
<feature type="transmembrane region" description="Helical" evidence="4">
    <location>
        <begin position="351"/>
        <end position="373"/>
    </location>
</feature>
<keyword evidence="2 4" id="KW-1133">Transmembrane helix</keyword>
<keyword evidence="1 4" id="KW-0812">Transmembrane</keyword>
<feature type="transmembrane region" description="Helical" evidence="4">
    <location>
        <begin position="221"/>
        <end position="243"/>
    </location>
</feature>
<evidence type="ECO:0000256" key="1">
    <source>
        <dbReference type="ARBA" id="ARBA00022692"/>
    </source>
</evidence>
<feature type="transmembrane region" description="Helical" evidence="4">
    <location>
        <begin position="292"/>
        <end position="311"/>
    </location>
</feature>
<dbReference type="InterPro" id="IPR050327">
    <property type="entry name" value="Proton-linked_MCT"/>
</dbReference>
<accession>A0ABY2KHC6</accession>
<evidence type="ECO:0000259" key="5">
    <source>
        <dbReference type="PROSITE" id="PS50850"/>
    </source>
</evidence>
<feature type="transmembrane region" description="Helical" evidence="4">
    <location>
        <begin position="255"/>
        <end position="280"/>
    </location>
</feature>
<keyword evidence="3 4" id="KW-0472">Membrane</keyword>
<feature type="domain" description="Major facilitator superfamily (MFS) profile" evidence="5">
    <location>
        <begin position="14"/>
        <end position="408"/>
    </location>
</feature>
<dbReference type="InterPro" id="IPR036259">
    <property type="entry name" value="MFS_trans_sf"/>
</dbReference>